<comment type="caution">
    <text evidence="3">The sequence shown here is derived from an EMBL/GenBank/DDBJ whole genome shotgun (WGS) entry which is preliminary data.</text>
</comment>
<dbReference type="EMBL" id="CASHTH010002350">
    <property type="protein sequence ID" value="CAI8028603.1"/>
    <property type="molecule type" value="Genomic_DNA"/>
</dbReference>
<feature type="compositionally biased region" description="Basic residues" evidence="2">
    <location>
        <begin position="802"/>
        <end position="811"/>
    </location>
</feature>
<accession>A0AA35SEN3</accession>
<gene>
    <name evidence="3" type="ORF">GBAR_LOCUS16301</name>
</gene>
<proteinExistence type="predicted"/>
<dbReference type="SUPFAM" id="SSF48452">
    <property type="entry name" value="TPR-like"/>
    <property type="match status" value="1"/>
</dbReference>
<dbReference type="PROSITE" id="PS50005">
    <property type="entry name" value="TPR"/>
    <property type="match status" value="1"/>
</dbReference>
<reference evidence="3" key="1">
    <citation type="submission" date="2023-03" db="EMBL/GenBank/DDBJ databases">
        <authorList>
            <person name="Steffen K."/>
            <person name="Cardenas P."/>
        </authorList>
    </citation>
    <scope>NUCLEOTIDE SEQUENCE</scope>
</reference>
<dbReference type="AlphaFoldDB" id="A0AA35SEN3"/>
<keyword evidence="1" id="KW-0802">TPR repeat</keyword>
<feature type="region of interest" description="Disordered" evidence="2">
    <location>
        <begin position="709"/>
        <end position="741"/>
    </location>
</feature>
<dbReference type="InterPro" id="IPR019734">
    <property type="entry name" value="TPR_rpt"/>
</dbReference>
<protein>
    <submittedName>
        <fullName evidence="3">Tetratricopeptide repeat protein 1</fullName>
    </submittedName>
</protein>
<dbReference type="Gene3D" id="1.25.40.10">
    <property type="entry name" value="Tetratricopeptide repeat domain"/>
    <property type="match status" value="1"/>
</dbReference>
<dbReference type="Proteomes" id="UP001174909">
    <property type="component" value="Unassembled WGS sequence"/>
</dbReference>
<dbReference type="PANTHER" id="PTHR46578:SF1">
    <property type="entry name" value="ARM-REPEAT_TETRATRICOPEPTIDE REPEAT (TPR)-LIKE PROTEIN"/>
    <property type="match status" value="1"/>
</dbReference>
<organism evidence="3 4">
    <name type="scientific">Geodia barretti</name>
    <name type="common">Barrett's horny sponge</name>
    <dbReference type="NCBI Taxonomy" id="519541"/>
    <lineage>
        <taxon>Eukaryota</taxon>
        <taxon>Metazoa</taxon>
        <taxon>Porifera</taxon>
        <taxon>Demospongiae</taxon>
        <taxon>Heteroscleromorpha</taxon>
        <taxon>Tetractinellida</taxon>
        <taxon>Astrophorina</taxon>
        <taxon>Geodiidae</taxon>
        <taxon>Geodia</taxon>
    </lineage>
</organism>
<feature type="repeat" description="TPR" evidence="1">
    <location>
        <begin position="526"/>
        <end position="559"/>
    </location>
</feature>
<keyword evidence="4" id="KW-1185">Reference proteome</keyword>
<evidence type="ECO:0000313" key="3">
    <source>
        <dbReference type="EMBL" id="CAI8028603.1"/>
    </source>
</evidence>
<sequence>MACFVKTLTRESIKDIEIGNPFLRMKLFSFTGVESKPLTLDDVPQSFRPYPGCIFDVLSEPDKDKRKEGLVDFFANLCGEKCPTRQFSLFYAIMHLWKAVFAVSTTHPPQRPTLRTFHWLAGTGMFQSLVRILRLCLDQEFLAVEYNRYVPYRILETIFAAMQAEMVHGDDIIKHVVEDLSIAVPTFVGLMEGQVSFSEQIMAQMVIGNFSCYPQGMILLVNAPHLAGLTGKFLWIAYDLCWVHYAQFDERKMYMHRHLLNTDIELDPGKVYLPGPKRNPDLCAYSALCCMCNICAGYPDECSMEQVDDCLISLVSHGYFRNLGTIATGIHLARPKYSELTIDKFLSLTSWAGFNPVNQRVILDQINSLPAIRKEDPLMFFPTSKCRGRSAIAFLITHALWLDFDQGSHFSILGLMYVLKKIPEVGKAVVDAIGPELVDLAHSIHHVKMPDDGDPVPIKRGIFEPMLRLAGISFYTEQGEMIRNYDPMYKEGHWPECVVEIREYCLRHIREIKLSKEDREKRALLADALKVEGNALYEKGELHSAIEAYTRALDTCPLKCTEKRLTYRSNRSECYLQTNQPRKAIKDCNRALAMNPCNMKVRWRRAQAFQRINYNYPAALDLLTIQGKEEDALKVIGKTAFSGLEQVIFGLMGHQNFKNAATRKYSNLVHNDTVQKISALKTYELEKTIVPPFRAKTYKELIGRSPGGYELDYDSENEGERPNPSRKWAMSGGKEDEDEIDREVREKMADMNIRWLEREDKYVKPAEKLGMERDILEERRILLLTAERKRLGKLTGPPKLSSSKKHRRSKA</sequence>
<dbReference type="InterPro" id="IPR011990">
    <property type="entry name" value="TPR-like_helical_dom_sf"/>
</dbReference>
<name>A0AA35SEN3_GEOBA</name>
<evidence type="ECO:0000256" key="2">
    <source>
        <dbReference type="SAM" id="MobiDB-lite"/>
    </source>
</evidence>
<evidence type="ECO:0000313" key="4">
    <source>
        <dbReference type="Proteomes" id="UP001174909"/>
    </source>
</evidence>
<dbReference type="PANTHER" id="PTHR46578">
    <property type="entry name" value="ARM-REPEAT/TETRATRICOPEPTIDE REPEAT (TPR)-LIKE PROTEIN"/>
    <property type="match status" value="1"/>
</dbReference>
<dbReference type="SMART" id="SM00028">
    <property type="entry name" value="TPR"/>
    <property type="match status" value="2"/>
</dbReference>
<evidence type="ECO:0000256" key="1">
    <source>
        <dbReference type="PROSITE-ProRule" id="PRU00339"/>
    </source>
</evidence>
<feature type="region of interest" description="Disordered" evidence="2">
    <location>
        <begin position="792"/>
        <end position="811"/>
    </location>
</feature>